<gene>
    <name evidence="3" type="ORF">Scani_39800</name>
</gene>
<dbReference type="PANTHER" id="PTHR40254:SF1">
    <property type="entry name" value="BLR0577 PROTEIN"/>
    <property type="match status" value="1"/>
</dbReference>
<accession>A0A640SB22</accession>
<evidence type="ECO:0000313" key="4">
    <source>
        <dbReference type="Proteomes" id="UP000435837"/>
    </source>
</evidence>
<evidence type="ECO:0000256" key="1">
    <source>
        <dbReference type="SAM" id="MobiDB-lite"/>
    </source>
</evidence>
<dbReference type="Proteomes" id="UP000435837">
    <property type="component" value="Unassembled WGS sequence"/>
</dbReference>
<feature type="region of interest" description="Disordered" evidence="1">
    <location>
        <begin position="632"/>
        <end position="657"/>
    </location>
</feature>
<dbReference type="OrthoDB" id="3653265at2"/>
<name>A0A640SB22_9ACTN</name>
<dbReference type="EMBL" id="BLIN01000005">
    <property type="protein sequence ID" value="GFE07712.1"/>
    <property type="molecule type" value="Genomic_DNA"/>
</dbReference>
<organism evidence="3 4">
    <name type="scientific">Streptomyces caniferus</name>
    <dbReference type="NCBI Taxonomy" id="285557"/>
    <lineage>
        <taxon>Bacteria</taxon>
        <taxon>Bacillati</taxon>
        <taxon>Actinomycetota</taxon>
        <taxon>Actinomycetes</taxon>
        <taxon>Kitasatosporales</taxon>
        <taxon>Streptomycetaceae</taxon>
        <taxon>Streptomyces</taxon>
    </lineage>
</organism>
<reference evidence="3 4" key="1">
    <citation type="submission" date="2019-12" db="EMBL/GenBank/DDBJ databases">
        <title>Whole genome shotgun sequence of Streptomyces caniferus NBRC 15389.</title>
        <authorList>
            <person name="Ichikawa N."/>
            <person name="Kimura A."/>
            <person name="Kitahashi Y."/>
            <person name="Komaki H."/>
            <person name="Tamura T."/>
        </authorList>
    </citation>
    <scope>NUCLEOTIDE SEQUENCE [LARGE SCALE GENOMIC DNA]</scope>
    <source>
        <strain evidence="3 4">NBRC 15389</strain>
    </source>
</reference>
<protein>
    <submittedName>
        <fullName evidence="3">Adenylate cyclase</fullName>
    </submittedName>
</protein>
<feature type="compositionally biased region" description="Low complexity" evidence="1">
    <location>
        <begin position="632"/>
        <end position="643"/>
    </location>
</feature>
<dbReference type="Pfam" id="PF13454">
    <property type="entry name" value="NAD_binding_9"/>
    <property type="match status" value="1"/>
</dbReference>
<dbReference type="SUPFAM" id="SSF51905">
    <property type="entry name" value="FAD/NAD(P)-binding domain"/>
    <property type="match status" value="1"/>
</dbReference>
<dbReference type="RefSeq" id="WP_159477757.1">
    <property type="nucleotide sequence ID" value="NZ_BAAATH010000022.1"/>
</dbReference>
<comment type="caution">
    <text evidence="3">The sequence shown here is derived from an EMBL/GenBank/DDBJ whole genome shotgun (WGS) entry which is preliminary data.</text>
</comment>
<sequence>MTYGSELPEHRHIVVVGAGPRGIGIVERLTARRPRRSGTLHLVDPHLEGGRIWRPDQSPLLWMNSRCADITMFPDRDATCTGPVVTGPTLYEWATSAASRSCGDAAVAAEAAGLAPGSYASRRLCGAYLTWCLHTALSTLPAGWNARLYARRADRVSQQPDGTLRVHLDDGRILPADRLVLAMGNLEGPLTPEQRALGQFAADTGAGYLAPGCAADLDLGHIPGGGTVLVRGMGLAFLDVMALLTEGRGGSFHRDTTGVLRYAPSGSEPLMVVSSRRGLPLRPRPVVAARTVAPDEPVFLTGDAIADLVDRMTVSAGEHRRTLVVELWNAVGKEMAWGHYRELFTICPDAADIGWEAFVGEMADAAPGAASWSALEAHIGVTEHRFVLPDPHSPGLGPMTGADELAQWMSRTLARWVARATDPRHSTDSAAHRALVRTVETIAGVLTGNGPTMSPAARGVLDRLTRLARTTGAAVPCLRIEQLAALAREGTVRFAGARPEVGVSRQANTFTLRTGTLPTETFAARHLIDAWIPDSDVVGDRSGLLARMTCDGLARAIPGATPVHGAKIATCPDTYQVLDAQGRGSTRIVAVGDHASAGALGALSRPGTDAAFFRQNDIVASRLLDAAALHGAPPATTRSSAPAEEGRFAPSRGASAR</sequence>
<dbReference type="InterPro" id="IPR036188">
    <property type="entry name" value="FAD/NAD-bd_sf"/>
</dbReference>
<dbReference type="PANTHER" id="PTHR40254">
    <property type="entry name" value="BLR0577 PROTEIN"/>
    <property type="match status" value="1"/>
</dbReference>
<dbReference type="InterPro" id="IPR052189">
    <property type="entry name" value="L-asp_N-monooxygenase_NS-form"/>
</dbReference>
<feature type="domain" description="FAD-dependent urate hydroxylase HpyO/Asp monooxygenase CreE-like FAD/NAD(P)-binding" evidence="2">
    <location>
        <begin position="14"/>
        <end position="185"/>
    </location>
</feature>
<evidence type="ECO:0000313" key="3">
    <source>
        <dbReference type="EMBL" id="GFE07712.1"/>
    </source>
</evidence>
<dbReference type="InterPro" id="IPR038732">
    <property type="entry name" value="HpyO/CreE_NAD-binding"/>
</dbReference>
<proteinExistence type="predicted"/>
<dbReference type="AlphaFoldDB" id="A0A640SB22"/>
<evidence type="ECO:0000259" key="2">
    <source>
        <dbReference type="Pfam" id="PF13454"/>
    </source>
</evidence>